<keyword evidence="4" id="KW-0597">Phosphoprotein</keyword>
<comment type="caution">
    <text evidence="14">The sequence shown here is derived from an EMBL/GenBank/DDBJ whole genome shotgun (WGS) entry which is preliminary data.</text>
</comment>
<feature type="domain" description="HAMP" evidence="13">
    <location>
        <begin position="177"/>
        <end position="230"/>
    </location>
</feature>
<dbReference type="STRING" id="371731.Rsw2DRAFT_2050"/>
<dbReference type="CDD" id="cd00075">
    <property type="entry name" value="HATPase"/>
    <property type="match status" value="1"/>
</dbReference>
<evidence type="ECO:0000256" key="9">
    <source>
        <dbReference type="ARBA" id="ARBA00023012"/>
    </source>
</evidence>
<dbReference type="InterPro" id="IPR003594">
    <property type="entry name" value="HATPase_dom"/>
</dbReference>
<evidence type="ECO:0000259" key="12">
    <source>
        <dbReference type="PROSITE" id="PS50109"/>
    </source>
</evidence>
<dbReference type="CDD" id="cd00082">
    <property type="entry name" value="HisKA"/>
    <property type="match status" value="1"/>
</dbReference>
<dbReference type="SUPFAM" id="SSF158472">
    <property type="entry name" value="HAMP domain-like"/>
    <property type="match status" value="1"/>
</dbReference>
<dbReference type="SMART" id="SM00304">
    <property type="entry name" value="HAMP"/>
    <property type="match status" value="1"/>
</dbReference>
<dbReference type="PANTHER" id="PTHR45436">
    <property type="entry name" value="SENSOR HISTIDINE KINASE YKOH"/>
    <property type="match status" value="1"/>
</dbReference>
<comment type="subcellular location">
    <subcellularLocation>
        <location evidence="2">Membrane</location>
    </subcellularLocation>
</comment>
<dbReference type="Gene3D" id="6.10.340.10">
    <property type="match status" value="1"/>
</dbReference>
<dbReference type="SMART" id="SM00387">
    <property type="entry name" value="HATPase_c"/>
    <property type="match status" value="1"/>
</dbReference>
<dbReference type="SUPFAM" id="SSF47384">
    <property type="entry name" value="Homodimeric domain of signal transducing histidine kinase"/>
    <property type="match status" value="1"/>
</dbReference>
<evidence type="ECO:0000256" key="10">
    <source>
        <dbReference type="ARBA" id="ARBA00023136"/>
    </source>
</evidence>
<feature type="transmembrane region" description="Helical" evidence="11">
    <location>
        <begin position="152"/>
        <end position="177"/>
    </location>
</feature>
<evidence type="ECO:0000256" key="8">
    <source>
        <dbReference type="ARBA" id="ARBA00022989"/>
    </source>
</evidence>
<name>C8S1X2_9RHOB</name>
<dbReference type="InterPro" id="IPR003660">
    <property type="entry name" value="HAMP_dom"/>
</dbReference>
<evidence type="ECO:0000256" key="6">
    <source>
        <dbReference type="ARBA" id="ARBA00022692"/>
    </source>
</evidence>
<evidence type="ECO:0000313" key="15">
    <source>
        <dbReference type="Proteomes" id="UP000010121"/>
    </source>
</evidence>
<dbReference type="SMART" id="SM00388">
    <property type="entry name" value="HisKA"/>
    <property type="match status" value="1"/>
</dbReference>
<dbReference type="Proteomes" id="UP000010121">
    <property type="component" value="Unassembled WGS sequence"/>
</dbReference>
<dbReference type="EC" id="2.7.13.3" evidence="3"/>
<keyword evidence="8 11" id="KW-1133">Transmembrane helix</keyword>
<dbReference type="GO" id="GO:0000155">
    <property type="term" value="F:phosphorelay sensor kinase activity"/>
    <property type="evidence" value="ECO:0007669"/>
    <property type="project" value="InterPro"/>
</dbReference>
<evidence type="ECO:0000256" key="2">
    <source>
        <dbReference type="ARBA" id="ARBA00004370"/>
    </source>
</evidence>
<keyword evidence="6 11" id="KW-0812">Transmembrane</keyword>
<gene>
    <name evidence="14" type="ORF">Rsw2DRAFT_2050</name>
</gene>
<proteinExistence type="predicted"/>
<dbReference type="Pfam" id="PF00512">
    <property type="entry name" value="HisKA"/>
    <property type="match status" value="1"/>
</dbReference>
<evidence type="ECO:0000256" key="4">
    <source>
        <dbReference type="ARBA" id="ARBA00022553"/>
    </source>
</evidence>
<comment type="catalytic activity">
    <reaction evidence="1">
        <text>ATP + protein L-histidine = ADP + protein N-phospho-L-histidine.</text>
        <dbReference type="EC" id="2.7.13.3"/>
    </reaction>
</comment>
<dbReference type="eggNOG" id="COG2205">
    <property type="taxonomic scope" value="Bacteria"/>
</dbReference>
<dbReference type="InterPro" id="IPR004358">
    <property type="entry name" value="Sig_transdc_His_kin-like_C"/>
</dbReference>
<dbReference type="OrthoDB" id="9815202at2"/>
<keyword evidence="10 11" id="KW-0472">Membrane</keyword>
<evidence type="ECO:0000313" key="14">
    <source>
        <dbReference type="EMBL" id="EEW25070.1"/>
    </source>
</evidence>
<reference evidence="14 15" key="1">
    <citation type="submission" date="2009-08" db="EMBL/GenBank/DDBJ databases">
        <title>The draft genome of Rhodobacter sp. SW2.</title>
        <authorList>
            <consortium name="US DOE Joint Genome Institute (JGI-PGF)"/>
            <person name="Lucas S."/>
            <person name="Copeland A."/>
            <person name="Lapidus A."/>
            <person name="Glavina del Rio T."/>
            <person name="Tice H."/>
            <person name="Bruce D."/>
            <person name="Goodwin L."/>
            <person name="Pitluck S."/>
            <person name="Larimer F."/>
            <person name="Land M.L."/>
            <person name="Hauser L."/>
            <person name="Emerson D."/>
        </authorList>
    </citation>
    <scope>NUCLEOTIDE SEQUENCE [LARGE SCALE GENOMIC DNA]</scope>
    <source>
        <strain evidence="14 15">SW2</strain>
    </source>
</reference>
<dbReference type="PROSITE" id="PS50885">
    <property type="entry name" value="HAMP"/>
    <property type="match status" value="1"/>
</dbReference>
<evidence type="ECO:0000256" key="1">
    <source>
        <dbReference type="ARBA" id="ARBA00000085"/>
    </source>
</evidence>
<dbReference type="EMBL" id="ACYY01000012">
    <property type="protein sequence ID" value="EEW25070.1"/>
    <property type="molecule type" value="Genomic_DNA"/>
</dbReference>
<keyword evidence="9" id="KW-0902">Two-component regulatory system</keyword>
<organism evidence="14 15">
    <name type="scientific">Rhodobacter ferrooxidans</name>
    <dbReference type="NCBI Taxonomy" id="371731"/>
    <lineage>
        <taxon>Bacteria</taxon>
        <taxon>Pseudomonadati</taxon>
        <taxon>Pseudomonadota</taxon>
        <taxon>Alphaproteobacteria</taxon>
        <taxon>Rhodobacterales</taxon>
        <taxon>Rhodobacter group</taxon>
        <taxon>Rhodobacter</taxon>
    </lineage>
</organism>
<keyword evidence="5" id="KW-0808">Transferase</keyword>
<dbReference type="Gene3D" id="3.30.565.10">
    <property type="entry name" value="Histidine kinase-like ATPase, C-terminal domain"/>
    <property type="match status" value="1"/>
</dbReference>
<feature type="transmembrane region" description="Helical" evidence="11">
    <location>
        <begin position="12"/>
        <end position="36"/>
    </location>
</feature>
<dbReference type="InterPro" id="IPR036097">
    <property type="entry name" value="HisK_dim/P_sf"/>
</dbReference>
<evidence type="ECO:0000259" key="13">
    <source>
        <dbReference type="PROSITE" id="PS50885"/>
    </source>
</evidence>
<dbReference type="InterPro" id="IPR036890">
    <property type="entry name" value="HATPase_C_sf"/>
</dbReference>
<dbReference type="Pfam" id="PF02518">
    <property type="entry name" value="HATPase_c"/>
    <property type="match status" value="1"/>
</dbReference>
<dbReference type="GO" id="GO:0005886">
    <property type="term" value="C:plasma membrane"/>
    <property type="evidence" value="ECO:0007669"/>
    <property type="project" value="TreeGrafter"/>
</dbReference>
<dbReference type="PANTHER" id="PTHR45436:SF8">
    <property type="entry name" value="HISTIDINE KINASE"/>
    <property type="match status" value="1"/>
</dbReference>
<feature type="domain" description="Histidine kinase" evidence="12">
    <location>
        <begin position="238"/>
        <end position="451"/>
    </location>
</feature>
<dbReference type="Pfam" id="PF00672">
    <property type="entry name" value="HAMP"/>
    <property type="match status" value="1"/>
</dbReference>
<dbReference type="SUPFAM" id="SSF55874">
    <property type="entry name" value="ATPase domain of HSP90 chaperone/DNA topoisomerase II/histidine kinase"/>
    <property type="match status" value="1"/>
</dbReference>
<dbReference type="PROSITE" id="PS50109">
    <property type="entry name" value="HIS_KIN"/>
    <property type="match status" value="1"/>
</dbReference>
<evidence type="ECO:0000256" key="3">
    <source>
        <dbReference type="ARBA" id="ARBA00012438"/>
    </source>
</evidence>
<dbReference type="InterPro" id="IPR005467">
    <property type="entry name" value="His_kinase_dom"/>
</dbReference>
<dbReference type="InterPro" id="IPR050428">
    <property type="entry name" value="TCS_sensor_his_kinase"/>
</dbReference>
<evidence type="ECO:0000256" key="7">
    <source>
        <dbReference type="ARBA" id="ARBA00022777"/>
    </source>
</evidence>
<sequence length="454" mass="48587">MRPADLLRQSSFRLALGVMLLVLTTLMLASGVGYGLMQSQLVARQDARVTEIFAAMELAILQDDETDLIEIFAAHIKASPDRTTVYLLKNLDGRILIGNIGDAGLPQGWSTVPAARLGVQTDYPYRVFSGDAGSYSVTVGLTNADLDDLQEIVLGAFAWAALFAVLATVAAGAVLALRVQARLANAEAAAARVAHGDLSARLPVAGRGDDLDRISGAINTSLARLQGLVEAMRQVSDDIAHDLRTPLNRLRIRIESAAANAARGLPVEQELSAAITESDTINETFSALLRITQIESGARREKFADVDLALLIADIADVYVDVAEDAGQTLNRDVTGPAWVTGDRELLTQCFANLIENTIRHCPPGTAITCAVATEGGHVTAWVQDSGPGIPADQRDKVLRRLYRLEKSRTTEGTGLGLALIKAVADLHSAELALTDAVPGLRVELRFTQIERRT</sequence>
<dbReference type="Gene3D" id="1.10.287.130">
    <property type="match status" value="1"/>
</dbReference>
<keyword evidence="7 14" id="KW-0418">Kinase</keyword>
<accession>C8S1X2</accession>
<dbReference type="AlphaFoldDB" id="C8S1X2"/>
<evidence type="ECO:0000256" key="11">
    <source>
        <dbReference type="SAM" id="Phobius"/>
    </source>
</evidence>
<dbReference type="InterPro" id="IPR003661">
    <property type="entry name" value="HisK_dim/P_dom"/>
</dbReference>
<keyword evidence="15" id="KW-1185">Reference proteome</keyword>
<dbReference type="PRINTS" id="PR00344">
    <property type="entry name" value="BCTRLSENSOR"/>
</dbReference>
<protein>
    <recommendedName>
        <fullName evidence="3">histidine kinase</fullName>
        <ecNumber evidence="3">2.7.13.3</ecNumber>
    </recommendedName>
</protein>
<evidence type="ECO:0000256" key="5">
    <source>
        <dbReference type="ARBA" id="ARBA00022679"/>
    </source>
</evidence>